<dbReference type="Proteomes" id="UP000001494">
    <property type="component" value="Chromosome"/>
</dbReference>
<dbReference type="GO" id="GO:0020037">
    <property type="term" value="F:heme binding"/>
    <property type="evidence" value="ECO:0007669"/>
    <property type="project" value="InterPro"/>
</dbReference>
<dbReference type="GO" id="GO:0016020">
    <property type="term" value="C:membrane"/>
    <property type="evidence" value="ECO:0007669"/>
    <property type="project" value="InterPro"/>
</dbReference>
<dbReference type="InterPro" id="IPR051310">
    <property type="entry name" value="MCP_chemotaxis"/>
</dbReference>
<dbReference type="SMART" id="SM00283">
    <property type="entry name" value="MA"/>
    <property type="match status" value="1"/>
</dbReference>
<dbReference type="SUPFAM" id="SSF46458">
    <property type="entry name" value="Globin-like"/>
    <property type="match status" value="1"/>
</dbReference>
<dbReference type="PANTHER" id="PTHR43531:SF11">
    <property type="entry name" value="METHYL-ACCEPTING CHEMOTAXIS PROTEIN 3"/>
    <property type="match status" value="1"/>
</dbReference>
<dbReference type="SUPFAM" id="SSF58104">
    <property type="entry name" value="Methyl-accepting chemotaxis protein (MCP) signaling domain"/>
    <property type="match status" value="1"/>
</dbReference>
<dbReference type="GO" id="GO:0019825">
    <property type="term" value="F:oxygen binding"/>
    <property type="evidence" value="ECO:0007669"/>
    <property type="project" value="InterPro"/>
</dbReference>
<sequence>MAEDFKERLKLFNVTAGDYKNFPALKKIVERHGQKTLDYLYTHLTRTSAARFFKSKDAIEKAKKKQLAHWLSWFTLPLDKKSEETSKKIGAIHAQIGVTPTYYISAYAVSLEQLITRAIKSSAAGLFLNRKLADTIGSLVKLTLLDIEIVLSNYLDYERQERNTILTSLSKALNQMAEQNFDVVLEHIPKNYAAIANDFAVMRSSLAGVIAQVIEIAHRAKSEAHNIGRFSQSLTDSSHHQIQTLGDATNTMSHIAEAAKNTALQAKDVSKSIDETREKAGEGGRIAYDAIKSMEALSASSKKISNIVTLIDDIAFQTNLLALNASIEAAKASEAGRGFTVVANEVRALAQRSAEAAAGIKTLIEDSLKQLSITKNHVENTGKTFEEIIESIETVNRQAHDISLSAASQSQELQNAAATVKNTEQITQQGGVIVEQSTEASRNIVEAIDLLGTALERFHLGADEKTN</sequence>
<dbReference type="InterPro" id="IPR009050">
    <property type="entry name" value="Globin-like_sf"/>
</dbReference>
<dbReference type="GO" id="GO:0006935">
    <property type="term" value="P:chemotaxis"/>
    <property type="evidence" value="ECO:0007669"/>
    <property type="project" value="UniProtKB-KW"/>
</dbReference>
<dbReference type="InterPro" id="IPR044398">
    <property type="entry name" value="Globin-sensor_dom"/>
</dbReference>
<keyword evidence="1" id="KW-0145">Chemotaxis</keyword>
<dbReference type="InterPro" id="IPR004090">
    <property type="entry name" value="Chemotax_Me-accpt_rcpt"/>
</dbReference>
<dbReference type="Gene3D" id="1.10.287.950">
    <property type="entry name" value="Methyl-accepting chemotaxis protein"/>
    <property type="match status" value="1"/>
</dbReference>
<protein>
    <submittedName>
        <fullName evidence="5">Methyl-accepting chemotaxis sensory transducer</fullName>
    </submittedName>
</protein>
<dbReference type="Pfam" id="PF11563">
    <property type="entry name" value="Protoglobin"/>
    <property type="match status" value="1"/>
</dbReference>
<dbReference type="eggNOG" id="COG0840">
    <property type="taxonomic scope" value="Bacteria"/>
</dbReference>
<dbReference type="GO" id="GO:0007165">
    <property type="term" value="P:signal transduction"/>
    <property type="evidence" value="ECO:0007669"/>
    <property type="project" value="UniProtKB-KW"/>
</dbReference>
<dbReference type="PRINTS" id="PR00260">
    <property type="entry name" value="CHEMTRNSDUCR"/>
</dbReference>
<dbReference type="CDD" id="cd01068">
    <property type="entry name" value="globin_sensor"/>
    <property type="match status" value="1"/>
</dbReference>
<dbReference type="Gene3D" id="1.10.490.10">
    <property type="entry name" value="Globins"/>
    <property type="match status" value="1"/>
</dbReference>
<evidence type="ECO:0000313" key="6">
    <source>
        <dbReference type="Proteomes" id="UP000001494"/>
    </source>
</evidence>
<evidence type="ECO:0000259" key="4">
    <source>
        <dbReference type="PROSITE" id="PS50111"/>
    </source>
</evidence>
<evidence type="ECO:0000256" key="2">
    <source>
        <dbReference type="ARBA" id="ARBA00029447"/>
    </source>
</evidence>
<evidence type="ECO:0000256" key="3">
    <source>
        <dbReference type="PROSITE-ProRule" id="PRU00284"/>
    </source>
</evidence>
<dbReference type="OrthoDB" id="5292010at2"/>
<accession>A0A0H3FWU0</accession>
<evidence type="ECO:0000313" key="5">
    <source>
        <dbReference type="EMBL" id="AEH62264.1"/>
    </source>
</evidence>
<dbReference type="Pfam" id="PF00015">
    <property type="entry name" value="MCPsignal"/>
    <property type="match status" value="1"/>
</dbReference>
<name>A0A0H3FWU0_ZYMMA</name>
<dbReference type="GO" id="GO:0004888">
    <property type="term" value="F:transmembrane signaling receptor activity"/>
    <property type="evidence" value="ECO:0007669"/>
    <property type="project" value="InterPro"/>
</dbReference>
<dbReference type="HOGENOM" id="CLU_000445_107_18_5"/>
<comment type="similarity">
    <text evidence="2">Belongs to the methyl-accepting chemotaxis (MCP) protein family.</text>
</comment>
<proteinExistence type="inferred from homology"/>
<gene>
    <name evidence="5" type="ordered locus">Zmob_0417</name>
</gene>
<dbReference type="EMBL" id="CP002850">
    <property type="protein sequence ID" value="AEH62264.1"/>
    <property type="molecule type" value="Genomic_DNA"/>
</dbReference>
<dbReference type="AlphaFoldDB" id="A0A0H3FWU0"/>
<keyword evidence="3" id="KW-0807">Transducer</keyword>
<evidence type="ECO:0000256" key="1">
    <source>
        <dbReference type="ARBA" id="ARBA00022500"/>
    </source>
</evidence>
<dbReference type="RefSeq" id="WP_014500502.1">
    <property type="nucleotide sequence ID" value="NC_017262.1"/>
</dbReference>
<dbReference type="KEGG" id="zmm:Zmob_0417"/>
<organism evidence="5 6">
    <name type="scientific">Zymomonas mobilis subsp. mobilis (strain ATCC 10988 / DSM 424 / LMG 404 / NCIMB 8938 / NRRL B-806 / ZM1)</name>
    <dbReference type="NCBI Taxonomy" id="555217"/>
    <lineage>
        <taxon>Bacteria</taxon>
        <taxon>Pseudomonadati</taxon>
        <taxon>Pseudomonadota</taxon>
        <taxon>Alphaproteobacteria</taxon>
        <taxon>Sphingomonadales</taxon>
        <taxon>Zymomonadaceae</taxon>
        <taxon>Zymomonas</taxon>
    </lineage>
</organism>
<reference evidence="5 6" key="1">
    <citation type="journal article" date="2011" name="J. Bacteriol.">
        <title>Genome sequence of the ethanol-producing Zymomonas mobilis subsp. mobilis lectotype strain ATCC 10988.</title>
        <authorList>
            <person name="Pappas K.M."/>
            <person name="Kouvelis V.N."/>
            <person name="Saunders E."/>
            <person name="Brettin T.S."/>
            <person name="Bruce D."/>
            <person name="Detter C."/>
            <person name="Balakireva M."/>
            <person name="Han C.S."/>
            <person name="Savvakis G."/>
            <person name="Kyrpides N.C."/>
            <person name="Typas M.A."/>
        </authorList>
    </citation>
    <scope>NUCLEOTIDE SEQUENCE [LARGE SCALE GENOMIC DNA]</scope>
    <source>
        <strain evidence="6">ATCC 10988 / DSM 424 / CCUG 17860 / LMG 404 / NCIMB 8938 / NRRL B-806 / ZM1</strain>
    </source>
</reference>
<feature type="domain" description="Methyl-accepting transducer" evidence="4">
    <location>
        <begin position="216"/>
        <end position="445"/>
    </location>
</feature>
<dbReference type="InterPro" id="IPR012292">
    <property type="entry name" value="Globin/Proto"/>
</dbReference>
<dbReference type="PANTHER" id="PTHR43531">
    <property type="entry name" value="PROTEIN ICFG"/>
    <property type="match status" value="1"/>
</dbReference>
<dbReference type="InterPro" id="IPR039379">
    <property type="entry name" value="Protoglobin_sensor_dom"/>
</dbReference>
<dbReference type="PROSITE" id="PS50111">
    <property type="entry name" value="CHEMOTAXIS_TRANSDUC_2"/>
    <property type="match status" value="1"/>
</dbReference>
<dbReference type="InterPro" id="IPR004089">
    <property type="entry name" value="MCPsignal_dom"/>
</dbReference>